<name>A0A7D8UL71_9HELO</name>
<dbReference type="AlphaFoldDB" id="A0A7D8UL71"/>
<reference evidence="10 11" key="1">
    <citation type="submission" date="2018-05" db="EMBL/GenBank/DDBJ databases">
        <title>Whole genome sequencing for identification of molecular markers to develop diagnostic detection tools for the regulated plant pathogen Lachnellula willkommii.</title>
        <authorList>
            <person name="Giroux E."/>
            <person name="Bilodeau G."/>
        </authorList>
    </citation>
    <scope>NUCLEOTIDE SEQUENCE [LARGE SCALE GENOMIC DNA]</scope>
    <source>
        <strain evidence="10 11">CBS 625.97</strain>
    </source>
</reference>
<dbReference type="GO" id="GO:0046654">
    <property type="term" value="P:tetrahydrofolate biosynthetic process"/>
    <property type="evidence" value="ECO:0007669"/>
    <property type="project" value="UniProtKB-UniPathway"/>
</dbReference>
<evidence type="ECO:0000256" key="8">
    <source>
        <dbReference type="SAM" id="MobiDB-lite"/>
    </source>
</evidence>
<evidence type="ECO:0000256" key="2">
    <source>
        <dbReference type="ARBA" id="ARBA00013253"/>
    </source>
</evidence>
<evidence type="ECO:0000256" key="1">
    <source>
        <dbReference type="ARBA" id="ARBA00005051"/>
    </source>
</evidence>
<evidence type="ECO:0000256" key="6">
    <source>
        <dbReference type="ARBA" id="ARBA00022840"/>
    </source>
</evidence>
<dbReference type="OrthoDB" id="615426at2759"/>
<dbReference type="PROSITE" id="PS00794">
    <property type="entry name" value="HPPK"/>
    <property type="match status" value="1"/>
</dbReference>
<dbReference type="InterPro" id="IPR035907">
    <property type="entry name" value="Hppk_sf"/>
</dbReference>
<evidence type="ECO:0000256" key="3">
    <source>
        <dbReference type="ARBA" id="ARBA00022679"/>
    </source>
</evidence>
<dbReference type="GO" id="GO:0004156">
    <property type="term" value="F:dihydropteroate synthase activity"/>
    <property type="evidence" value="ECO:0007669"/>
    <property type="project" value="TreeGrafter"/>
</dbReference>
<keyword evidence="3" id="KW-0808">Transferase</keyword>
<keyword evidence="11" id="KW-1185">Reference proteome</keyword>
<dbReference type="EMBL" id="QGMG01000849">
    <property type="protein sequence ID" value="TVY51304.1"/>
    <property type="molecule type" value="Genomic_DNA"/>
</dbReference>
<evidence type="ECO:0000259" key="9">
    <source>
        <dbReference type="PROSITE" id="PS50972"/>
    </source>
</evidence>
<keyword evidence="5" id="KW-0418">Kinase</keyword>
<evidence type="ECO:0000313" key="10">
    <source>
        <dbReference type="EMBL" id="TVY51304.1"/>
    </source>
</evidence>
<dbReference type="GO" id="GO:0003848">
    <property type="term" value="F:2-amino-4-hydroxy-6-hydroxymethyldihydropteridine diphosphokinase activity"/>
    <property type="evidence" value="ECO:0007669"/>
    <property type="project" value="UniProtKB-EC"/>
</dbReference>
<dbReference type="PANTHER" id="PTHR20941">
    <property type="entry name" value="FOLATE SYNTHESIS PROTEINS"/>
    <property type="match status" value="1"/>
</dbReference>
<dbReference type="CDD" id="cd00483">
    <property type="entry name" value="HPPK"/>
    <property type="match status" value="1"/>
</dbReference>
<evidence type="ECO:0000256" key="4">
    <source>
        <dbReference type="ARBA" id="ARBA00022741"/>
    </source>
</evidence>
<keyword evidence="6" id="KW-0067">ATP-binding</keyword>
<dbReference type="SUPFAM" id="SSF51717">
    <property type="entry name" value="Dihydropteroate synthetase-like"/>
    <property type="match status" value="1"/>
</dbReference>
<feature type="domain" description="Pterin-binding" evidence="9">
    <location>
        <begin position="222"/>
        <end position="326"/>
    </location>
</feature>
<gene>
    <name evidence="10" type="primary">fol1</name>
    <name evidence="10" type="ORF">LCER1_G007256</name>
</gene>
<dbReference type="Gene3D" id="3.30.70.560">
    <property type="entry name" value="7,8-Dihydro-6-hydroxymethylpterin-pyrophosphokinase HPPK"/>
    <property type="match status" value="1"/>
</dbReference>
<feature type="compositionally biased region" description="Low complexity" evidence="8">
    <location>
        <begin position="51"/>
        <end position="60"/>
    </location>
</feature>
<evidence type="ECO:0000256" key="5">
    <source>
        <dbReference type="ARBA" id="ARBA00022777"/>
    </source>
</evidence>
<comment type="caution">
    <text evidence="10">The sequence shown here is derived from an EMBL/GenBank/DDBJ whole genome shotgun (WGS) entry which is preliminary data.</text>
</comment>
<keyword evidence="4" id="KW-0547">Nucleotide-binding</keyword>
<dbReference type="InterPro" id="IPR045031">
    <property type="entry name" value="DHP_synth-like"/>
</dbReference>
<comment type="pathway">
    <text evidence="1">Cofactor biosynthesis; tetrahydrofolate biosynthesis; 2-amino-4-hydroxy-6-hydroxymethyl-7,8-dihydropteridine diphosphate from 7,8-dihydroneopterin triphosphate: step 4/4.</text>
</comment>
<dbReference type="PROSITE" id="PS50972">
    <property type="entry name" value="PTERIN_BINDING"/>
    <property type="match status" value="1"/>
</dbReference>
<evidence type="ECO:0000256" key="7">
    <source>
        <dbReference type="ARBA" id="ARBA00022909"/>
    </source>
</evidence>
<dbReference type="UniPathway" id="UPA00077">
    <property type="reaction ID" value="UER00155"/>
</dbReference>
<keyword evidence="7" id="KW-0289">Folate biosynthesis</keyword>
<accession>A0A7D8UL71</accession>
<dbReference type="GO" id="GO:0046656">
    <property type="term" value="P:folic acid biosynthetic process"/>
    <property type="evidence" value="ECO:0007669"/>
    <property type="project" value="UniProtKB-KW"/>
</dbReference>
<dbReference type="PANTHER" id="PTHR20941:SF1">
    <property type="entry name" value="FOLIC ACID SYNTHESIS PROTEIN FOL1"/>
    <property type="match status" value="1"/>
</dbReference>
<dbReference type="GO" id="GO:0016301">
    <property type="term" value="F:kinase activity"/>
    <property type="evidence" value="ECO:0007669"/>
    <property type="project" value="UniProtKB-KW"/>
</dbReference>
<dbReference type="GO" id="GO:0005524">
    <property type="term" value="F:ATP binding"/>
    <property type="evidence" value="ECO:0007669"/>
    <property type="project" value="UniProtKB-KW"/>
</dbReference>
<dbReference type="InterPro" id="IPR000550">
    <property type="entry name" value="Hppk"/>
</dbReference>
<dbReference type="Pfam" id="PF01288">
    <property type="entry name" value="HPPK"/>
    <property type="match status" value="1"/>
</dbReference>
<feature type="non-terminal residue" evidence="10">
    <location>
        <position position="326"/>
    </location>
</feature>
<evidence type="ECO:0000313" key="11">
    <source>
        <dbReference type="Proteomes" id="UP000481288"/>
    </source>
</evidence>
<dbReference type="EC" id="2.7.6.3" evidence="2"/>
<dbReference type="GO" id="GO:0005740">
    <property type="term" value="C:mitochondrial envelope"/>
    <property type="evidence" value="ECO:0007669"/>
    <property type="project" value="TreeGrafter"/>
</dbReference>
<sequence>MRTIRLRPLVKARALASSHVHPTQSLRGGIEHLTSLASRRHQSSLSQDVKTSTSTSTSSWTPHTLSNFQVFPTKPYELSRVTAYIAFGSNMGNRIDWIEQACNEMTEQGIKILRTSSLWETDPMYVLNQDKFVNGVCEIETSLGPLELLDTLQGIERFLGREKLIDKGPRNIDLDILLYGDEVIDHERLKVPHALMLEREFVLRPLAELVPAKALDPASPWKTIVDYLNALPPSPSQMTTLTPLGDSHEPIRALSPNRKTQVMAIMNFTPDSFSNEGTEEEISRAVPPIKLLKKSTDFNGLISIDTYRAAVAEAAVAAGADIINDI</sequence>
<dbReference type="Proteomes" id="UP000481288">
    <property type="component" value="Unassembled WGS sequence"/>
</dbReference>
<dbReference type="NCBIfam" id="TIGR01498">
    <property type="entry name" value="folK"/>
    <property type="match status" value="1"/>
</dbReference>
<organism evidence="10 11">
    <name type="scientific">Lachnellula cervina</name>
    <dbReference type="NCBI Taxonomy" id="1316786"/>
    <lineage>
        <taxon>Eukaryota</taxon>
        <taxon>Fungi</taxon>
        <taxon>Dikarya</taxon>
        <taxon>Ascomycota</taxon>
        <taxon>Pezizomycotina</taxon>
        <taxon>Leotiomycetes</taxon>
        <taxon>Helotiales</taxon>
        <taxon>Lachnaceae</taxon>
        <taxon>Lachnellula</taxon>
    </lineage>
</organism>
<proteinExistence type="predicted"/>
<dbReference type="Pfam" id="PF00809">
    <property type="entry name" value="Pterin_bind"/>
    <property type="match status" value="1"/>
</dbReference>
<dbReference type="InterPro" id="IPR000489">
    <property type="entry name" value="Pterin-binding_dom"/>
</dbReference>
<dbReference type="InterPro" id="IPR011005">
    <property type="entry name" value="Dihydropteroate_synth-like_sf"/>
</dbReference>
<dbReference type="Gene3D" id="3.20.20.20">
    <property type="entry name" value="Dihydropteroate synthase-like"/>
    <property type="match status" value="1"/>
</dbReference>
<feature type="region of interest" description="Disordered" evidence="8">
    <location>
        <begin position="41"/>
        <end position="60"/>
    </location>
</feature>
<dbReference type="SUPFAM" id="SSF55083">
    <property type="entry name" value="6-hydroxymethyl-7,8-dihydropterin pyrophosphokinase, HPPK"/>
    <property type="match status" value="1"/>
</dbReference>
<protein>
    <recommendedName>
        <fullName evidence="2">2-amino-4-hydroxy-6-hydroxymethyldihydropteridine diphosphokinase</fullName>
        <ecNumber evidence="2">2.7.6.3</ecNumber>
    </recommendedName>
</protein>